<dbReference type="RefSeq" id="WP_217963670.1">
    <property type="nucleotide sequence ID" value="NZ_JAHTBN010000002.1"/>
</dbReference>
<dbReference type="PANTHER" id="PTHR30389">
    <property type="entry name" value="FUMARATE HYDRATASE-RELATED"/>
    <property type="match status" value="1"/>
</dbReference>
<name>A0ABV8NZN7_9BURK</name>
<keyword evidence="2" id="KW-0004">4Fe-4S</keyword>
<keyword evidence="6 8" id="KW-0456">Lyase</keyword>
<dbReference type="EMBL" id="JBHSBV010000003">
    <property type="protein sequence ID" value="MFC4200977.1"/>
    <property type="molecule type" value="Genomic_DNA"/>
</dbReference>
<protein>
    <submittedName>
        <fullName evidence="8">Fumarate hydratase</fullName>
        <ecNumber evidence="8">4.2.1.2</ecNumber>
    </submittedName>
</protein>
<comment type="similarity">
    <text evidence="1">Belongs to the class-I fumarase family.</text>
</comment>
<dbReference type="NCBIfam" id="TIGR00722">
    <property type="entry name" value="ttdA_fumA_fumB"/>
    <property type="match status" value="1"/>
</dbReference>
<evidence type="ECO:0000256" key="1">
    <source>
        <dbReference type="ARBA" id="ARBA00008876"/>
    </source>
</evidence>
<dbReference type="InterPro" id="IPR051208">
    <property type="entry name" value="Class-I_Fumarase/Tartrate_DH"/>
</dbReference>
<dbReference type="NCBIfam" id="NF004885">
    <property type="entry name" value="PRK06246.1"/>
    <property type="match status" value="1"/>
</dbReference>
<dbReference type="InterPro" id="IPR004646">
    <property type="entry name" value="Fe-S_hydro-lyase_TtdA-typ_cat"/>
</dbReference>
<sequence>MREVHSDEIVEAVAKLCIDACHELPDSVVDGFRRAAEKEISPLGKAVLLKLVDNDRIAREKNVSYCHDTGLTIVYAEVGQDVHITGGDYGQAIQAGVRKGYADGFLRKSVVSDPLLRVNSNDNTPAVVHTDIVPGSKLRLTVLPKGGGSENWSTMKFLLPGEGVDGVKRFVLDAIRAAGGSACPPLTVGVGIGGSFDKVTDIAKRAILRDIGTHHPDPHIAQLEDELLEAINKTGIGPQGFGGMTTALWVSVETYGCHITALPVAVNIQCHAARRKTVEI</sequence>
<evidence type="ECO:0000256" key="2">
    <source>
        <dbReference type="ARBA" id="ARBA00022485"/>
    </source>
</evidence>
<evidence type="ECO:0000256" key="5">
    <source>
        <dbReference type="ARBA" id="ARBA00023014"/>
    </source>
</evidence>
<evidence type="ECO:0000259" key="7">
    <source>
        <dbReference type="Pfam" id="PF05681"/>
    </source>
</evidence>
<proteinExistence type="inferred from homology"/>
<dbReference type="PANTHER" id="PTHR30389:SF17">
    <property type="entry name" value="L(+)-TARTRATE DEHYDRATASE SUBUNIT ALPHA-RELATED"/>
    <property type="match status" value="1"/>
</dbReference>
<accession>A0ABV8NZN7</accession>
<dbReference type="GO" id="GO:0004333">
    <property type="term" value="F:fumarate hydratase activity"/>
    <property type="evidence" value="ECO:0007669"/>
    <property type="project" value="UniProtKB-EC"/>
</dbReference>
<organism evidence="8 9">
    <name type="scientific">Candidimonas humi</name>
    <dbReference type="NCBI Taxonomy" id="683355"/>
    <lineage>
        <taxon>Bacteria</taxon>
        <taxon>Pseudomonadati</taxon>
        <taxon>Pseudomonadota</taxon>
        <taxon>Betaproteobacteria</taxon>
        <taxon>Burkholderiales</taxon>
        <taxon>Alcaligenaceae</taxon>
        <taxon>Candidimonas</taxon>
    </lineage>
</organism>
<reference evidence="9" key="1">
    <citation type="journal article" date="2019" name="Int. J. Syst. Evol. Microbiol.">
        <title>The Global Catalogue of Microorganisms (GCM) 10K type strain sequencing project: providing services to taxonomists for standard genome sequencing and annotation.</title>
        <authorList>
            <consortium name="The Broad Institute Genomics Platform"/>
            <consortium name="The Broad Institute Genome Sequencing Center for Infectious Disease"/>
            <person name="Wu L."/>
            <person name="Ma J."/>
        </authorList>
    </citation>
    <scope>NUCLEOTIDE SEQUENCE [LARGE SCALE GENOMIC DNA]</scope>
    <source>
        <strain evidence="9">LMG 24813</strain>
    </source>
</reference>
<dbReference type="Proteomes" id="UP001595848">
    <property type="component" value="Unassembled WGS sequence"/>
</dbReference>
<evidence type="ECO:0000313" key="9">
    <source>
        <dbReference type="Proteomes" id="UP001595848"/>
    </source>
</evidence>
<evidence type="ECO:0000256" key="4">
    <source>
        <dbReference type="ARBA" id="ARBA00023004"/>
    </source>
</evidence>
<keyword evidence="5" id="KW-0411">Iron-sulfur</keyword>
<evidence type="ECO:0000256" key="6">
    <source>
        <dbReference type="ARBA" id="ARBA00023239"/>
    </source>
</evidence>
<keyword evidence="4" id="KW-0408">Iron</keyword>
<evidence type="ECO:0000256" key="3">
    <source>
        <dbReference type="ARBA" id="ARBA00022723"/>
    </source>
</evidence>
<keyword evidence="9" id="KW-1185">Reference proteome</keyword>
<gene>
    <name evidence="8" type="ORF">ACFOY1_08430</name>
</gene>
<evidence type="ECO:0000313" key="8">
    <source>
        <dbReference type="EMBL" id="MFC4200977.1"/>
    </source>
</evidence>
<dbReference type="EC" id="4.2.1.2" evidence="8"/>
<dbReference type="Pfam" id="PF05681">
    <property type="entry name" value="Fumerase"/>
    <property type="match status" value="1"/>
</dbReference>
<keyword evidence="3" id="KW-0479">Metal-binding</keyword>
<feature type="domain" description="Fe-S hydro-lyase tartrate dehydratase alpha-type catalytic" evidence="7">
    <location>
        <begin position="11"/>
        <end position="278"/>
    </location>
</feature>
<comment type="caution">
    <text evidence="8">The sequence shown here is derived from an EMBL/GenBank/DDBJ whole genome shotgun (WGS) entry which is preliminary data.</text>
</comment>